<dbReference type="NCBIfam" id="TIGR01484">
    <property type="entry name" value="HAD-SF-IIB"/>
    <property type="match status" value="1"/>
</dbReference>
<dbReference type="SFLD" id="SFLDG01144">
    <property type="entry name" value="C2.B.4:_PGP_Like"/>
    <property type="match status" value="1"/>
</dbReference>
<dbReference type="InterPro" id="IPR000150">
    <property type="entry name" value="Cof"/>
</dbReference>
<evidence type="ECO:0000313" key="2">
    <source>
        <dbReference type="Proteomes" id="UP000609849"/>
    </source>
</evidence>
<dbReference type="PANTHER" id="PTHR10000:SF55">
    <property type="entry name" value="5-AMINO-6-(5-PHOSPHO-D-RIBITYLAMINO)URACIL PHOSPHATASE YCSE"/>
    <property type="match status" value="1"/>
</dbReference>
<evidence type="ECO:0000313" key="1">
    <source>
        <dbReference type="EMBL" id="MBC5995654.1"/>
    </source>
</evidence>
<dbReference type="SUPFAM" id="SSF56784">
    <property type="entry name" value="HAD-like"/>
    <property type="match status" value="1"/>
</dbReference>
<dbReference type="NCBIfam" id="TIGR00099">
    <property type="entry name" value="Cof-subfamily"/>
    <property type="match status" value="1"/>
</dbReference>
<keyword evidence="2" id="KW-1185">Reference proteome</keyword>
<dbReference type="Proteomes" id="UP000609849">
    <property type="component" value="Unassembled WGS sequence"/>
</dbReference>
<name>A0ABR7JL65_9FIRM</name>
<dbReference type="SFLD" id="SFLDG01140">
    <property type="entry name" value="C2.B:_Phosphomannomutase_and_P"/>
    <property type="match status" value="1"/>
</dbReference>
<dbReference type="EMBL" id="JACRWE010000001">
    <property type="protein sequence ID" value="MBC5995654.1"/>
    <property type="molecule type" value="Genomic_DNA"/>
</dbReference>
<dbReference type="PANTHER" id="PTHR10000">
    <property type="entry name" value="PHOSPHOSERINE PHOSPHATASE"/>
    <property type="match status" value="1"/>
</dbReference>
<comment type="caution">
    <text evidence="1">The sequence shown here is derived from an EMBL/GenBank/DDBJ whole genome shotgun (WGS) entry which is preliminary data.</text>
</comment>
<dbReference type="Pfam" id="PF08282">
    <property type="entry name" value="Hydrolase_3"/>
    <property type="match status" value="1"/>
</dbReference>
<dbReference type="InterPro" id="IPR023214">
    <property type="entry name" value="HAD_sf"/>
</dbReference>
<reference evidence="1 2" key="1">
    <citation type="submission" date="2020-08" db="EMBL/GenBank/DDBJ databases">
        <authorList>
            <person name="Liu C."/>
            <person name="Sun Q."/>
        </authorList>
    </citation>
    <scope>NUCLEOTIDE SEQUENCE [LARGE SCALE GENOMIC DNA]</scope>
    <source>
        <strain evidence="1 2">NSJ-18</strain>
    </source>
</reference>
<dbReference type="SFLD" id="SFLDS00003">
    <property type="entry name" value="Haloacid_Dehalogenase"/>
    <property type="match status" value="1"/>
</dbReference>
<sequence>MDYKLIVADMDGTLLGSDHEVTEENKKALKEALDKGIYVTVATGRMYSSAKSHISFLNSTIPIIACNGALIKDSITNKIIYSNYIDREKSLKILRILEKYKVYYQYYSEDLLMCKKIDKDNKNLIKIKKLMSSGVDLVFLSDLTEHIINNDILKVIVVEDENLSILEKITKELNKIEGLEITKSWFNNIEIMATGSDKGNAVKKLAEHLDIDKDNIIAFGDNYNDISMLEFAGIGVAMGNADEFVKSRADYITLKNSEDGVAKALYELTCLKAIND</sequence>
<dbReference type="RefSeq" id="WP_153925656.1">
    <property type="nucleotide sequence ID" value="NZ_JACRWE010000001.1"/>
</dbReference>
<organism evidence="1 2">
    <name type="scientific">Romboutsia faecis</name>
    <dbReference type="NCBI Taxonomy" id="2764597"/>
    <lineage>
        <taxon>Bacteria</taxon>
        <taxon>Bacillati</taxon>
        <taxon>Bacillota</taxon>
        <taxon>Clostridia</taxon>
        <taxon>Peptostreptococcales</taxon>
        <taxon>Peptostreptococcaceae</taxon>
        <taxon>Romboutsia</taxon>
    </lineage>
</organism>
<protein>
    <submittedName>
        <fullName evidence="1">HAD family phosphatase</fullName>
    </submittedName>
</protein>
<dbReference type="InterPro" id="IPR036412">
    <property type="entry name" value="HAD-like_sf"/>
</dbReference>
<dbReference type="Gene3D" id="3.30.1240.10">
    <property type="match status" value="1"/>
</dbReference>
<dbReference type="Gene3D" id="3.40.50.1000">
    <property type="entry name" value="HAD superfamily/HAD-like"/>
    <property type="match status" value="1"/>
</dbReference>
<gene>
    <name evidence="1" type="ORF">H8923_02670</name>
</gene>
<proteinExistence type="predicted"/>
<dbReference type="InterPro" id="IPR006379">
    <property type="entry name" value="HAD-SF_hydro_IIB"/>
</dbReference>
<dbReference type="CDD" id="cd07516">
    <property type="entry name" value="HAD_Pase"/>
    <property type="match status" value="1"/>
</dbReference>
<accession>A0ABR7JL65</accession>
<dbReference type="PROSITE" id="PS01229">
    <property type="entry name" value="COF_2"/>
    <property type="match status" value="1"/>
</dbReference>